<dbReference type="Proteomes" id="UP001642483">
    <property type="component" value="Unassembled WGS sequence"/>
</dbReference>
<name>A0ABP0GGQ4_CLALP</name>
<keyword evidence="2" id="KW-1185">Reference proteome</keyword>
<evidence type="ECO:0000313" key="1">
    <source>
        <dbReference type="EMBL" id="CAK8689370.1"/>
    </source>
</evidence>
<protein>
    <recommendedName>
        <fullName evidence="3">Coatomer subunit delta</fullName>
    </recommendedName>
</protein>
<evidence type="ECO:0008006" key="3">
    <source>
        <dbReference type="Google" id="ProtNLM"/>
    </source>
</evidence>
<accession>A0ABP0GGQ4</accession>
<evidence type="ECO:0000313" key="2">
    <source>
        <dbReference type="Proteomes" id="UP001642483"/>
    </source>
</evidence>
<gene>
    <name evidence="1" type="ORF">CVLEPA_LOCUS21387</name>
</gene>
<comment type="caution">
    <text evidence="1">The sequence shown here is derived from an EMBL/GenBank/DDBJ whole genome shotgun (WGS) entry which is preliminary data.</text>
</comment>
<sequence>MKPLTSAVNQPIKLCISTDEIHLTQNAPSAWQLTASLSSNDKLDNAVFLIESGKFESASAEAEISVQLSSLVGALVTQSDQHKPPPDRVDLNLKWEANLYYCVGDSRLCTMKSIVVTLPVTITSPVENCGIDTVVPIKLSLIPT</sequence>
<organism evidence="1 2">
    <name type="scientific">Clavelina lepadiformis</name>
    <name type="common">Light-bulb sea squirt</name>
    <name type="synonym">Ascidia lepadiformis</name>
    <dbReference type="NCBI Taxonomy" id="159417"/>
    <lineage>
        <taxon>Eukaryota</taxon>
        <taxon>Metazoa</taxon>
        <taxon>Chordata</taxon>
        <taxon>Tunicata</taxon>
        <taxon>Ascidiacea</taxon>
        <taxon>Aplousobranchia</taxon>
        <taxon>Clavelinidae</taxon>
        <taxon>Clavelina</taxon>
    </lineage>
</organism>
<proteinExistence type="predicted"/>
<dbReference type="EMBL" id="CAWYQH010000108">
    <property type="protein sequence ID" value="CAK8689370.1"/>
    <property type="molecule type" value="Genomic_DNA"/>
</dbReference>
<reference evidence="1 2" key="1">
    <citation type="submission" date="2024-02" db="EMBL/GenBank/DDBJ databases">
        <authorList>
            <person name="Daric V."/>
            <person name="Darras S."/>
        </authorList>
    </citation>
    <scope>NUCLEOTIDE SEQUENCE [LARGE SCALE GENOMIC DNA]</scope>
</reference>